<dbReference type="Pfam" id="PF15594">
    <property type="entry name" value="Imm50"/>
    <property type="match status" value="1"/>
</dbReference>
<dbReference type="EMBL" id="LECW02000014">
    <property type="protein sequence ID" value="KRT94034.1"/>
    <property type="molecule type" value="Genomic_DNA"/>
</dbReference>
<accession>A0A0T6BQW5</accession>
<dbReference type="AlphaFoldDB" id="A0A0T6BQW5"/>
<sequence>MWYENLEENYFLKSLYNEIPKLENIRIEGIYIKEEGRKVTLHFDMPFYAEKPPKKWANLGYNSIALEVDIFDIHSLEMKTLSDTYRGNIEINKDDQGLIEINITGEVTAKIKADAGLIQSINGYINGALEKE</sequence>
<dbReference type="RefSeq" id="WP_026699343.1">
    <property type="nucleotide sequence ID" value="NZ_JARRTL010000031.1"/>
</dbReference>
<reference evidence="1 3" key="1">
    <citation type="journal article" date="2015" name="Int. J. Syst. Evol. Microbiol.">
        <title>Bacillus glycinifermentans sp. nov., isolated from fermented soybean paste.</title>
        <authorList>
            <person name="Kim S.J."/>
            <person name="Dunlap C.A."/>
            <person name="Kwon S.W."/>
            <person name="Rooney A.P."/>
        </authorList>
    </citation>
    <scope>NUCLEOTIDE SEQUENCE [LARGE SCALE GENOMIC DNA]</scope>
    <source>
        <strain evidence="1 3">GO-13</strain>
    </source>
</reference>
<evidence type="ECO:0000313" key="2">
    <source>
        <dbReference type="EMBL" id="MEC0487421.1"/>
    </source>
</evidence>
<dbReference type="Proteomes" id="UP000036168">
    <property type="component" value="Unassembled WGS sequence"/>
</dbReference>
<name>A0A0T6BQW5_9BACI</name>
<reference evidence="2 4" key="3">
    <citation type="submission" date="2023-03" db="EMBL/GenBank/DDBJ databases">
        <title>Agriculturally important microbes genome sequencing.</title>
        <authorList>
            <person name="Dunlap C."/>
        </authorList>
    </citation>
    <scope>NUCLEOTIDE SEQUENCE [LARGE SCALE GENOMIC DNA]</scope>
    <source>
        <strain evidence="2 4">CBP-3203</strain>
    </source>
</reference>
<dbReference type="Proteomes" id="UP001341297">
    <property type="component" value="Unassembled WGS sequence"/>
</dbReference>
<evidence type="ECO:0000313" key="4">
    <source>
        <dbReference type="Proteomes" id="UP001341297"/>
    </source>
</evidence>
<dbReference type="OrthoDB" id="2867502at2"/>
<proteinExistence type="predicted"/>
<organism evidence="1 3">
    <name type="scientific">Bacillus glycinifermentans</name>
    <dbReference type="NCBI Taxonomy" id="1664069"/>
    <lineage>
        <taxon>Bacteria</taxon>
        <taxon>Bacillati</taxon>
        <taxon>Bacillota</taxon>
        <taxon>Bacilli</taxon>
        <taxon>Bacillales</taxon>
        <taxon>Bacillaceae</taxon>
        <taxon>Bacillus</taxon>
    </lineage>
</organism>
<evidence type="ECO:0000313" key="3">
    <source>
        <dbReference type="Proteomes" id="UP000036168"/>
    </source>
</evidence>
<dbReference type="EMBL" id="JARRTL010000031">
    <property type="protein sequence ID" value="MEC0487421.1"/>
    <property type="molecule type" value="Genomic_DNA"/>
</dbReference>
<dbReference type="InterPro" id="IPR028957">
    <property type="entry name" value="Imm50"/>
</dbReference>
<comment type="caution">
    <text evidence="1">The sequence shown here is derived from an EMBL/GenBank/DDBJ whole genome shotgun (WGS) entry which is preliminary data.</text>
</comment>
<gene>
    <name evidence="1" type="ORF">AB447_215420</name>
    <name evidence="2" type="ORF">P8828_21960</name>
</gene>
<protein>
    <submittedName>
        <fullName evidence="2">Imm50 family immunity protein</fullName>
    </submittedName>
</protein>
<evidence type="ECO:0000313" key="1">
    <source>
        <dbReference type="EMBL" id="KRT94034.1"/>
    </source>
</evidence>
<keyword evidence="4" id="KW-1185">Reference proteome</keyword>
<reference evidence="1" key="2">
    <citation type="submission" date="2015-10" db="EMBL/GenBank/DDBJ databases">
        <authorList>
            <person name="Gilbert D.G."/>
        </authorList>
    </citation>
    <scope>NUCLEOTIDE SEQUENCE</scope>
    <source>
        <strain evidence="1">GO-13</strain>
    </source>
</reference>